<evidence type="ECO:0000313" key="3">
    <source>
        <dbReference type="Proteomes" id="UP000693941"/>
    </source>
</evidence>
<dbReference type="GeneID" id="65558861"/>
<gene>
    <name evidence="1" type="ORF">J5U21_00305</name>
    <name evidence="2" type="ORF">J5U22_00229</name>
</gene>
<accession>A0A8F5BSR2</accession>
<dbReference type="Proteomes" id="UP000693941">
    <property type="component" value="Chromosome"/>
</dbReference>
<dbReference type="EMBL" id="CP077715">
    <property type="protein sequence ID" value="QXJ30656.1"/>
    <property type="molecule type" value="Genomic_DNA"/>
</dbReference>
<dbReference type="Proteomes" id="UP000694036">
    <property type="component" value="Chromosome"/>
</dbReference>
<evidence type="ECO:0000313" key="2">
    <source>
        <dbReference type="EMBL" id="QXJ33684.1"/>
    </source>
</evidence>
<evidence type="ECO:0000313" key="1">
    <source>
        <dbReference type="EMBL" id="QXJ30656.1"/>
    </source>
</evidence>
<sequence length="165" mass="18565">MFEKLYSAIIYSDEFKKILLGKGVDDLEVASAYIAFLYEDLPIIGKNLCAGFLRMGLDAIYNVTPSGKVYSSKHKLYPISRYGINGVCIDCNGGKIILRIRSSGYDPGDLIESKSLESRVFVSENFREKSMRIIEKTSDVDKMRLNAKKEILERISAGGILHKIR</sequence>
<proteinExistence type="predicted"/>
<name>A0A8F5BSR2_9CREN</name>
<reference evidence="1 4" key="1">
    <citation type="journal article" date="2021" name="Environ. Microbiol.">
        <title>New insights into the diversity and evolution of the archaeal mobilome from three complete genomes of Saccharolobus shibatae.</title>
        <authorList>
            <person name="Medvedeva S."/>
            <person name="Brandt D."/>
            <person name="Cvirkaite-Krupovic V."/>
            <person name="Liu Y."/>
            <person name="Severinov K."/>
            <person name="Ishino S."/>
            <person name="Ishino Y."/>
            <person name="Prangishvili D."/>
            <person name="Kalinowski J."/>
            <person name="Krupovic M."/>
        </authorList>
    </citation>
    <scope>NUCLEOTIDE SEQUENCE</scope>
    <source>
        <strain evidence="1">BEU9</strain>
        <strain evidence="2 4">S38A</strain>
    </source>
</reference>
<dbReference type="RefSeq" id="WP_218259102.1">
    <property type="nucleotide sequence ID" value="NZ_CP077713.1"/>
</dbReference>
<organism evidence="1 3">
    <name type="scientific">Saccharolobus shibatae</name>
    <dbReference type="NCBI Taxonomy" id="2286"/>
    <lineage>
        <taxon>Archaea</taxon>
        <taxon>Thermoproteota</taxon>
        <taxon>Thermoprotei</taxon>
        <taxon>Sulfolobales</taxon>
        <taxon>Sulfolobaceae</taxon>
        <taxon>Saccharolobus</taxon>
    </lineage>
</organism>
<keyword evidence="4" id="KW-1185">Reference proteome</keyword>
<evidence type="ECO:0000313" key="4">
    <source>
        <dbReference type="Proteomes" id="UP000694036"/>
    </source>
</evidence>
<protein>
    <submittedName>
        <fullName evidence="1">Uncharacterized protein</fullName>
    </submittedName>
</protein>
<dbReference type="AlphaFoldDB" id="A0A8F5BSR2"/>
<dbReference type="EMBL" id="CP077713">
    <property type="protein sequence ID" value="QXJ33684.1"/>
    <property type="molecule type" value="Genomic_DNA"/>
</dbReference>